<comment type="subcellular location">
    <subcellularLocation>
        <location evidence="1">Membrane</location>
        <topology evidence="1">Multi-pass membrane protein</topology>
    </subcellularLocation>
</comment>
<sequence length="499" mass="53844">MTIESITLGCFSALSTGYWSRLSEKRGRPNILLIVYLGLGLSELIFILVKVFKLPVNLLLIGSLVEGILGGPATLNALITGYVHDHLSQHQLSTATGLMLSAGAAMVGSAIGPSFANWLIAFSDAQLLAPSYAILVCLPPLALVTRFLLPHKKLSVSMDFSGDSQIQRKHILAPLHVLRPVRGDRSLLLLGISYGLYCFVGGSSTVKLQYAASEFDWDAVKIGEYLTILGSSRVASLLIVIPLILYVWNRKANHDPVKPSSVDGSDLLEGQNVAGDFHYASMDLNFSNLSPHSKPTAVVFGCPSTNTSRSSLTLCPSEVVLEVNEDDTRCKTSATKDQELELNSSISQKSYQTQIDLNLARFSIGWGMICGVCLLFSHSMLSFIVPSALEALSRSTGPAIQAVALSLIAIKRDNIGSADVISSFSLIGILAYDLFGPLLFGAVYVTSRSQELSKCFLFVIVALEIINLTVISFVDISEKKAVDEEFYCSEGGQVLLPNN</sequence>
<comment type="caution">
    <text evidence="6">The sequence shown here is derived from an EMBL/GenBank/DDBJ whole genome shotgun (WGS) entry which is preliminary data.</text>
</comment>
<proteinExistence type="predicted"/>
<feature type="transmembrane region" description="Helical" evidence="5">
    <location>
        <begin position="95"/>
        <end position="120"/>
    </location>
</feature>
<dbReference type="CDD" id="cd06174">
    <property type="entry name" value="MFS"/>
    <property type="match status" value="1"/>
</dbReference>
<evidence type="ECO:0000256" key="4">
    <source>
        <dbReference type="ARBA" id="ARBA00023136"/>
    </source>
</evidence>
<dbReference type="EMBL" id="VSWC01000016">
    <property type="protein sequence ID" value="KAA1111526.1"/>
    <property type="molecule type" value="Genomic_DNA"/>
</dbReference>
<feature type="transmembrane region" description="Helical" evidence="5">
    <location>
        <begin position="58"/>
        <end position="83"/>
    </location>
</feature>
<feature type="transmembrane region" description="Helical" evidence="5">
    <location>
        <begin position="456"/>
        <end position="474"/>
    </location>
</feature>
<organism evidence="6 7">
    <name type="scientific">Puccinia graminis f. sp. tritici</name>
    <dbReference type="NCBI Taxonomy" id="56615"/>
    <lineage>
        <taxon>Eukaryota</taxon>
        <taxon>Fungi</taxon>
        <taxon>Dikarya</taxon>
        <taxon>Basidiomycota</taxon>
        <taxon>Pucciniomycotina</taxon>
        <taxon>Pucciniomycetes</taxon>
        <taxon>Pucciniales</taxon>
        <taxon>Pucciniaceae</taxon>
        <taxon>Puccinia</taxon>
    </lineage>
</organism>
<gene>
    <name evidence="6" type="ORF">PGT21_003063</name>
</gene>
<protein>
    <recommendedName>
        <fullName evidence="8">Major facilitator superfamily (MFS) profile domain-containing protein</fullName>
    </recommendedName>
</protein>
<dbReference type="GO" id="GO:0022857">
    <property type="term" value="F:transmembrane transporter activity"/>
    <property type="evidence" value="ECO:0007669"/>
    <property type="project" value="InterPro"/>
</dbReference>
<dbReference type="InterPro" id="IPR011701">
    <property type="entry name" value="MFS"/>
</dbReference>
<dbReference type="InterPro" id="IPR036259">
    <property type="entry name" value="MFS_trans_sf"/>
</dbReference>
<evidence type="ECO:0008006" key="8">
    <source>
        <dbReference type="Google" id="ProtNLM"/>
    </source>
</evidence>
<dbReference type="Gene3D" id="1.20.1250.20">
    <property type="entry name" value="MFS general substrate transporter like domains"/>
    <property type="match status" value="1"/>
</dbReference>
<accession>A0A5B0QE61</accession>
<dbReference type="GO" id="GO:0016020">
    <property type="term" value="C:membrane"/>
    <property type="evidence" value="ECO:0007669"/>
    <property type="project" value="UniProtKB-SubCell"/>
</dbReference>
<keyword evidence="4 5" id="KW-0472">Membrane</keyword>
<reference evidence="6 7" key="1">
    <citation type="submission" date="2019-05" db="EMBL/GenBank/DDBJ databases">
        <title>Emergence of the Ug99 lineage of the wheat stem rust pathogen through somatic hybridization.</title>
        <authorList>
            <person name="Li F."/>
            <person name="Upadhyaya N.M."/>
            <person name="Sperschneider J."/>
            <person name="Matny O."/>
            <person name="Nguyen-Phuc H."/>
            <person name="Mago R."/>
            <person name="Raley C."/>
            <person name="Miller M.E."/>
            <person name="Silverstein K.A.T."/>
            <person name="Henningsen E."/>
            <person name="Hirsch C.D."/>
            <person name="Visser B."/>
            <person name="Pretorius Z.A."/>
            <person name="Steffenson B.J."/>
            <person name="Schwessinger B."/>
            <person name="Dodds P.N."/>
            <person name="Figueroa M."/>
        </authorList>
    </citation>
    <scope>NUCLEOTIDE SEQUENCE [LARGE SCALE GENOMIC DNA]</scope>
    <source>
        <strain evidence="6">21-0</strain>
    </source>
</reference>
<feature type="transmembrane region" description="Helical" evidence="5">
    <location>
        <begin position="31"/>
        <end position="52"/>
    </location>
</feature>
<dbReference type="OrthoDB" id="3026777at2759"/>
<evidence type="ECO:0000256" key="3">
    <source>
        <dbReference type="ARBA" id="ARBA00022989"/>
    </source>
</evidence>
<name>A0A5B0QE61_PUCGR</name>
<evidence type="ECO:0000313" key="6">
    <source>
        <dbReference type="EMBL" id="KAA1111526.1"/>
    </source>
</evidence>
<evidence type="ECO:0000256" key="2">
    <source>
        <dbReference type="ARBA" id="ARBA00022692"/>
    </source>
</evidence>
<feature type="transmembrane region" description="Helical" evidence="5">
    <location>
        <begin position="364"/>
        <end position="385"/>
    </location>
</feature>
<keyword evidence="2 5" id="KW-0812">Transmembrane</keyword>
<feature type="transmembrane region" description="Helical" evidence="5">
    <location>
        <begin position="226"/>
        <end position="248"/>
    </location>
</feature>
<dbReference type="Proteomes" id="UP000324748">
    <property type="component" value="Unassembled WGS sequence"/>
</dbReference>
<dbReference type="PANTHER" id="PTHR23507:SF1">
    <property type="entry name" value="FI18259P1-RELATED"/>
    <property type="match status" value="1"/>
</dbReference>
<evidence type="ECO:0000256" key="5">
    <source>
        <dbReference type="SAM" id="Phobius"/>
    </source>
</evidence>
<keyword evidence="7" id="KW-1185">Reference proteome</keyword>
<keyword evidence="3 5" id="KW-1133">Transmembrane helix</keyword>
<evidence type="ECO:0000313" key="7">
    <source>
        <dbReference type="Proteomes" id="UP000324748"/>
    </source>
</evidence>
<feature type="transmembrane region" description="Helical" evidence="5">
    <location>
        <begin position="132"/>
        <end position="149"/>
    </location>
</feature>
<dbReference type="Pfam" id="PF07690">
    <property type="entry name" value="MFS_1"/>
    <property type="match status" value="1"/>
</dbReference>
<dbReference type="SUPFAM" id="SSF103473">
    <property type="entry name" value="MFS general substrate transporter"/>
    <property type="match status" value="1"/>
</dbReference>
<evidence type="ECO:0000256" key="1">
    <source>
        <dbReference type="ARBA" id="ARBA00004141"/>
    </source>
</evidence>
<feature type="transmembrane region" description="Helical" evidence="5">
    <location>
        <begin position="422"/>
        <end position="444"/>
    </location>
</feature>
<feature type="transmembrane region" description="Helical" evidence="5">
    <location>
        <begin position="187"/>
        <end position="206"/>
    </location>
</feature>
<dbReference type="PANTHER" id="PTHR23507">
    <property type="entry name" value="ZGC:174356"/>
    <property type="match status" value="1"/>
</dbReference>
<dbReference type="AlphaFoldDB" id="A0A5B0QE61"/>